<reference evidence="2" key="1">
    <citation type="submission" date="2023-03" db="EMBL/GenBank/DDBJ databases">
        <authorList>
            <person name="Julca I."/>
        </authorList>
    </citation>
    <scope>NUCLEOTIDE SEQUENCE</scope>
</reference>
<dbReference type="AlphaFoldDB" id="A0AAV1DAL4"/>
<protein>
    <submittedName>
        <fullName evidence="2">OLC1v1003689C1</fullName>
    </submittedName>
</protein>
<gene>
    <name evidence="2" type="ORF">OLC1_LOCUS13717</name>
</gene>
<organism evidence="2 3">
    <name type="scientific">Oldenlandia corymbosa var. corymbosa</name>
    <dbReference type="NCBI Taxonomy" id="529605"/>
    <lineage>
        <taxon>Eukaryota</taxon>
        <taxon>Viridiplantae</taxon>
        <taxon>Streptophyta</taxon>
        <taxon>Embryophyta</taxon>
        <taxon>Tracheophyta</taxon>
        <taxon>Spermatophyta</taxon>
        <taxon>Magnoliopsida</taxon>
        <taxon>eudicotyledons</taxon>
        <taxon>Gunneridae</taxon>
        <taxon>Pentapetalae</taxon>
        <taxon>asterids</taxon>
        <taxon>lamiids</taxon>
        <taxon>Gentianales</taxon>
        <taxon>Rubiaceae</taxon>
        <taxon>Rubioideae</taxon>
        <taxon>Spermacoceae</taxon>
        <taxon>Hedyotis-Oldenlandia complex</taxon>
        <taxon>Oldenlandia</taxon>
    </lineage>
</organism>
<dbReference type="Proteomes" id="UP001161247">
    <property type="component" value="Chromosome 5"/>
</dbReference>
<dbReference type="PANTHER" id="PTHR35985">
    <property type="entry name" value="OS07G0675200 PROTEIN"/>
    <property type="match status" value="1"/>
</dbReference>
<keyword evidence="3" id="KW-1185">Reference proteome</keyword>
<accession>A0AAV1DAL4</accession>
<dbReference type="PANTHER" id="PTHR35985:SF1">
    <property type="entry name" value="OS07G0675200 PROTEIN"/>
    <property type="match status" value="1"/>
</dbReference>
<evidence type="ECO:0000313" key="2">
    <source>
        <dbReference type="EMBL" id="CAI9104899.1"/>
    </source>
</evidence>
<evidence type="ECO:0000313" key="3">
    <source>
        <dbReference type="Proteomes" id="UP001161247"/>
    </source>
</evidence>
<feature type="compositionally biased region" description="Basic and acidic residues" evidence="1">
    <location>
        <begin position="136"/>
        <end position="161"/>
    </location>
</feature>
<evidence type="ECO:0000256" key="1">
    <source>
        <dbReference type="SAM" id="MobiDB-lite"/>
    </source>
</evidence>
<name>A0AAV1DAL4_OLDCO</name>
<proteinExistence type="predicted"/>
<dbReference type="EMBL" id="OX459122">
    <property type="protein sequence ID" value="CAI9104899.1"/>
    <property type="molecule type" value="Genomic_DNA"/>
</dbReference>
<feature type="region of interest" description="Disordered" evidence="1">
    <location>
        <begin position="26"/>
        <end position="170"/>
    </location>
</feature>
<sequence length="242" mass="26834">MMQSKLASRLFQSATAVVPRATIYQSRRRTVSAVTGGGKTADPNIHAVDPEETNDAAQAAKAAPSSTGHSTTTKDDDPYVTPKMPGHSPKVQSTGVNRPADPITQQKRRRRSYSTTLSAADVECAGLDGSPWPEDEDRKMDGRRQRAEQEEDNKEYFEHHGASPLSELELADTRKPITRASDGTAGSGYYGNPEVLVWKPEQVDTAEDSLRRAKEIWMWNAMRGDPESPHGRILRKLRGEYW</sequence>